<keyword evidence="3" id="KW-1185">Reference proteome</keyword>
<proteinExistence type="predicted"/>
<name>A0A8J2LNE7_9BILA</name>
<gene>
    <name evidence="2" type="ORF">CJOHNSTONI_LOCUS538</name>
</gene>
<dbReference type="Proteomes" id="UP000746747">
    <property type="component" value="Unassembled WGS sequence"/>
</dbReference>
<evidence type="ECO:0000313" key="2">
    <source>
        <dbReference type="EMBL" id="CAG9530008.1"/>
    </source>
</evidence>
<evidence type="ECO:0000313" key="3">
    <source>
        <dbReference type="Proteomes" id="UP000746747"/>
    </source>
</evidence>
<dbReference type="EMBL" id="CAKAEH010000134">
    <property type="protein sequence ID" value="CAG9530008.1"/>
    <property type="molecule type" value="Genomic_DNA"/>
</dbReference>
<comment type="caution">
    <text evidence="2">The sequence shown here is derived from an EMBL/GenBank/DDBJ whole genome shotgun (WGS) entry which is preliminary data.</text>
</comment>
<feature type="region of interest" description="Disordered" evidence="1">
    <location>
        <begin position="31"/>
        <end position="76"/>
    </location>
</feature>
<evidence type="ECO:0000256" key="1">
    <source>
        <dbReference type="SAM" id="MobiDB-lite"/>
    </source>
</evidence>
<sequence>MEQNKLINPMWRNAAVNKRIMQIITERTFFSMTHPPSPSSSSSSSTSPSLSSLSLTSPSQSSLSSTSPSSPFRHCL</sequence>
<dbReference type="AlphaFoldDB" id="A0A8J2LNE7"/>
<protein>
    <submittedName>
        <fullName evidence="2">Uncharacterized protein</fullName>
    </submittedName>
</protein>
<organism evidence="2 3">
    <name type="scientific">Cercopithifilaria johnstoni</name>
    <dbReference type="NCBI Taxonomy" id="2874296"/>
    <lineage>
        <taxon>Eukaryota</taxon>
        <taxon>Metazoa</taxon>
        <taxon>Ecdysozoa</taxon>
        <taxon>Nematoda</taxon>
        <taxon>Chromadorea</taxon>
        <taxon>Rhabditida</taxon>
        <taxon>Spirurina</taxon>
        <taxon>Spiruromorpha</taxon>
        <taxon>Filarioidea</taxon>
        <taxon>Onchocercidae</taxon>
        <taxon>Cercopithifilaria</taxon>
    </lineage>
</organism>
<accession>A0A8J2LNE7</accession>
<reference evidence="2" key="1">
    <citation type="submission" date="2021-09" db="EMBL/GenBank/DDBJ databases">
        <authorList>
            <consortium name="Pathogen Informatics"/>
        </authorList>
    </citation>
    <scope>NUCLEOTIDE SEQUENCE</scope>
</reference>
<feature type="compositionally biased region" description="Low complexity" evidence="1">
    <location>
        <begin position="39"/>
        <end position="76"/>
    </location>
</feature>